<dbReference type="InterPro" id="IPR000719">
    <property type="entry name" value="Prot_kinase_dom"/>
</dbReference>
<dbReference type="SMART" id="SM00220">
    <property type="entry name" value="S_TKc"/>
    <property type="match status" value="1"/>
</dbReference>
<keyword evidence="3" id="KW-0418">Kinase</keyword>
<dbReference type="GO" id="GO:0005776">
    <property type="term" value="C:autophagosome"/>
    <property type="evidence" value="ECO:0007669"/>
    <property type="project" value="TreeGrafter"/>
</dbReference>
<protein>
    <recommendedName>
        <fullName evidence="7">Protein kinase domain-containing protein</fullName>
    </recommendedName>
</protein>
<dbReference type="GO" id="GO:0000407">
    <property type="term" value="C:phagophore assembly site"/>
    <property type="evidence" value="ECO:0007669"/>
    <property type="project" value="TreeGrafter"/>
</dbReference>
<dbReference type="InterPro" id="IPR045269">
    <property type="entry name" value="Atg1-like"/>
</dbReference>
<dbReference type="GO" id="GO:0004674">
    <property type="term" value="F:protein serine/threonine kinase activity"/>
    <property type="evidence" value="ECO:0007669"/>
    <property type="project" value="InterPro"/>
</dbReference>
<dbReference type="GO" id="GO:0016020">
    <property type="term" value="C:membrane"/>
    <property type="evidence" value="ECO:0007669"/>
    <property type="project" value="TreeGrafter"/>
</dbReference>
<dbReference type="OrthoDB" id="284577at2759"/>
<keyword evidence="4 5" id="KW-0067">ATP-binding</keyword>
<evidence type="ECO:0000256" key="5">
    <source>
        <dbReference type="PROSITE-ProRule" id="PRU10141"/>
    </source>
</evidence>
<dbReference type="SUPFAM" id="SSF56112">
    <property type="entry name" value="Protein kinase-like (PK-like)"/>
    <property type="match status" value="1"/>
</dbReference>
<name>A0A8J8P123_HALGN</name>
<comment type="caution">
    <text evidence="8">The sequence shown here is derived from an EMBL/GenBank/DDBJ whole genome shotgun (WGS) entry which is preliminary data.</text>
</comment>
<evidence type="ECO:0000256" key="4">
    <source>
        <dbReference type="ARBA" id="ARBA00022840"/>
    </source>
</evidence>
<dbReference type="GO" id="GO:0000045">
    <property type="term" value="P:autophagosome assembly"/>
    <property type="evidence" value="ECO:0007669"/>
    <property type="project" value="TreeGrafter"/>
</dbReference>
<dbReference type="Proteomes" id="UP000785679">
    <property type="component" value="Unassembled WGS sequence"/>
</dbReference>
<dbReference type="PROSITE" id="PS00107">
    <property type="entry name" value="PROTEIN_KINASE_ATP"/>
    <property type="match status" value="1"/>
</dbReference>
<dbReference type="AlphaFoldDB" id="A0A8J8P123"/>
<dbReference type="PANTHER" id="PTHR24348">
    <property type="entry name" value="SERINE/THREONINE-PROTEIN KINASE UNC-51-RELATED"/>
    <property type="match status" value="1"/>
</dbReference>
<evidence type="ECO:0000256" key="3">
    <source>
        <dbReference type="ARBA" id="ARBA00022777"/>
    </source>
</evidence>
<reference evidence="8" key="1">
    <citation type="submission" date="2019-06" db="EMBL/GenBank/DDBJ databases">
        <authorList>
            <person name="Zheng W."/>
        </authorList>
    </citation>
    <scope>NUCLEOTIDE SEQUENCE</scope>
    <source>
        <strain evidence="8">QDHG01</strain>
    </source>
</reference>
<keyword evidence="9" id="KW-1185">Reference proteome</keyword>
<dbReference type="GO" id="GO:0010506">
    <property type="term" value="P:regulation of autophagy"/>
    <property type="evidence" value="ECO:0007669"/>
    <property type="project" value="InterPro"/>
</dbReference>
<dbReference type="PROSITE" id="PS50011">
    <property type="entry name" value="PROTEIN_KINASE_DOM"/>
    <property type="match status" value="1"/>
</dbReference>
<dbReference type="InterPro" id="IPR008271">
    <property type="entry name" value="Ser/Thr_kinase_AS"/>
</dbReference>
<keyword evidence="1" id="KW-0808">Transferase</keyword>
<dbReference type="GO" id="GO:0005524">
    <property type="term" value="F:ATP binding"/>
    <property type="evidence" value="ECO:0007669"/>
    <property type="project" value="UniProtKB-UniRule"/>
</dbReference>
<feature type="binding site" evidence="5">
    <location>
        <position position="62"/>
    </location>
    <ligand>
        <name>ATP</name>
        <dbReference type="ChEBI" id="CHEBI:30616"/>
    </ligand>
</feature>
<feature type="region of interest" description="Disordered" evidence="6">
    <location>
        <begin position="684"/>
        <end position="707"/>
    </location>
</feature>
<proteinExistence type="predicted"/>
<keyword evidence="2 5" id="KW-0547">Nucleotide-binding</keyword>
<evidence type="ECO:0000259" key="7">
    <source>
        <dbReference type="PROSITE" id="PS50011"/>
    </source>
</evidence>
<dbReference type="Gene3D" id="1.10.510.10">
    <property type="entry name" value="Transferase(Phosphotransferase) domain 1"/>
    <property type="match status" value="2"/>
</dbReference>
<evidence type="ECO:0000256" key="6">
    <source>
        <dbReference type="SAM" id="MobiDB-lite"/>
    </source>
</evidence>
<evidence type="ECO:0000256" key="2">
    <source>
        <dbReference type="ARBA" id="ARBA00022741"/>
    </source>
</evidence>
<dbReference type="InterPro" id="IPR017441">
    <property type="entry name" value="Protein_kinase_ATP_BS"/>
</dbReference>
<organism evidence="8 9">
    <name type="scientific">Halteria grandinella</name>
    <dbReference type="NCBI Taxonomy" id="5974"/>
    <lineage>
        <taxon>Eukaryota</taxon>
        <taxon>Sar</taxon>
        <taxon>Alveolata</taxon>
        <taxon>Ciliophora</taxon>
        <taxon>Intramacronucleata</taxon>
        <taxon>Spirotrichea</taxon>
        <taxon>Stichotrichia</taxon>
        <taxon>Sporadotrichida</taxon>
        <taxon>Halteriidae</taxon>
        <taxon>Halteria</taxon>
    </lineage>
</organism>
<feature type="region of interest" description="Disordered" evidence="6">
    <location>
        <begin position="420"/>
        <end position="447"/>
    </location>
</feature>
<dbReference type="EMBL" id="RRYP01003031">
    <property type="protein sequence ID" value="TNV84209.1"/>
    <property type="molecule type" value="Genomic_DNA"/>
</dbReference>
<feature type="compositionally biased region" description="Basic and acidic residues" evidence="6">
    <location>
        <begin position="684"/>
        <end position="699"/>
    </location>
</feature>
<evidence type="ECO:0000313" key="9">
    <source>
        <dbReference type="Proteomes" id="UP000785679"/>
    </source>
</evidence>
<evidence type="ECO:0000313" key="8">
    <source>
        <dbReference type="EMBL" id="TNV84209.1"/>
    </source>
</evidence>
<dbReference type="InterPro" id="IPR011009">
    <property type="entry name" value="Kinase-like_dom_sf"/>
</dbReference>
<sequence>MKAQYIIKLLIIQYLQAPQFSMRKIKDFVLQEIIGRGAYSTVYRCVSLADREGDEPVYYACKVFRRSKMNQRMLKNLHEESISLKKLQSSHNIIRCLASYKTKRHFYVVVEYCNGGDLESLMEAGMYLSEKQVRYIFREVLQGMKAMSEKGILHRDIKNANILLHLPRVNQIVRGVGPMAALPNSVANQALLQEKPHKLRGAKIIRPICDTLDASFAGLIPHDHRVQVKLGDFGFATQLGEDEMIKFYCGTPLNMAPEILNDKFYNHKVDMWSLGVAVFEAIFRQPPFTGKDQSELIDNINNGVAQIPSNINVSRSCLDFLSKCLSFDPEKRISIDHALNHPFINPDSPQYLEQIDIFHPKEPNQIKNISKLTNMMDSRMFTSTQNEYMRARFLRNACFLNIHDSKFIKCIPKKIALSTNKDGKPTGDTSAFNGRGRETGAVGNGVAGGTGVQNVGTLALGLGAPGVTDTGVAIGSSFLGQNQVGGSNNNQALTTNGGGIIKRDTSMMINGGAPTIGRNPDARAGQNPAGTSGVNNQQQQMLKLPLNPQQMNQQSLNALGKAGDSSLATPMIGNDQNAAVAEDDASPVFKDSELEEFKNYEHEEEAVQQEEILKIQVSMDPGLKEKFNQTHGPVDAAEDQKNRVRQVQTKKEVINNALSKASVSINNEPRDKQDKIKKVGDSMGRWKEFMESGPDRLPTDESEDYDPDSADEILVAKEISKQEEEQIIGSSNKLLMLAPQEHSQVAALINQ</sequence>
<dbReference type="GO" id="GO:0005829">
    <property type="term" value="C:cytosol"/>
    <property type="evidence" value="ECO:0007669"/>
    <property type="project" value="TreeGrafter"/>
</dbReference>
<gene>
    <name evidence="8" type="ORF">FGO68_gene3223</name>
</gene>
<evidence type="ECO:0000256" key="1">
    <source>
        <dbReference type="ARBA" id="ARBA00022679"/>
    </source>
</evidence>
<dbReference type="PROSITE" id="PS00108">
    <property type="entry name" value="PROTEIN_KINASE_ST"/>
    <property type="match status" value="1"/>
</dbReference>
<dbReference type="Pfam" id="PF00069">
    <property type="entry name" value="Pkinase"/>
    <property type="match status" value="2"/>
</dbReference>
<accession>A0A8J8P123</accession>
<feature type="domain" description="Protein kinase" evidence="7">
    <location>
        <begin position="28"/>
        <end position="344"/>
    </location>
</feature>
<dbReference type="PANTHER" id="PTHR24348:SF22">
    <property type="entry name" value="NON-SPECIFIC SERINE_THREONINE PROTEIN KINASE"/>
    <property type="match status" value="1"/>
</dbReference>